<sequence>MGVRDSRRTTKSCKKTGMRRVVLGALVLLSCSPLRPEDDGGLADLPDAAVEDAGSLDDAGVTDAGAFDAGATPVEDAGTAIQDAGAPLTCPKHGPIAGYSEHDGLRAIAADNFVLRDTDTWTSYADTFDALGLPKVGLEVLPLNRTATSMGNKPWPGFGGGFFWESGDLTVDYWIPQGLAGGVAGARSYVAVSWHYESVGDPNPPTDGTDKGSRVSFADVTQLSAGVTYRHVLFVEPDVTRGIKPVNIHVGGLAWSGSRLYVADTSRGLRVFDLSRISRVSTATSCSTIAGKSGTDVCAYGYEYVLPQIGGYYLPSGASSSCKPSFSHVALDRSTTPHTLISGEYDNDVDAGIYSRVLRWPLTSTDGRMKAIDAWYAGSRNVQGAIASGPRFFMNVTRYNGALVTGTVGSPSRVLKASDGDWGWMPEGLYVSAAGNLWVSTEGHANLARSVFYVRIADVP</sequence>
<dbReference type="PROSITE" id="PS51257">
    <property type="entry name" value="PROKAR_LIPOPROTEIN"/>
    <property type="match status" value="1"/>
</dbReference>
<evidence type="ECO:0008006" key="3">
    <source>
        <dbReference type="Google" id="ProtNLM"/>
    </source>
</evidence>
<evidence type="ECO:0000313" key="2">
    <source>
        <dbReference type="Proteomes" id="UP000249061"/>
    </source>
</evidence>
<evidence type="ECO:0000313" key="1">
    <source>
        <dbReference type="EMBL" id="PZR10484.1"/>
    </source>
</evidence>
<dbReference type="AlphaFoldDB" id="A0A2W5V432"/>
<accession>A0A2W5V432</accession>
<name>A0A2W5V432_9BACT</name>
<gene>
    <name evidence="1" type="ORF">DI536_19765</name>
</gene>
<dbReference type="Proteomes" id="UP000249061">
    <property type="component" value="Unassembled WGS sequence"/>
</dbReference>
<organism evidence="1 2">
    <name type="scientific">Archangium gephyra</name>
    <dbReference type="NCBI Taxonomy" id="48"/>
    <lineage>
        <taxon>Bacteria</taxon>
        <taxon>Pseudomonadati</taxon>
        <taxon>Myxococcota</taxon>
        <taxon>Myxococcia</taxon>
        <taxon>Myxococcales</taxon>
        <taxon>Cystobacterineae</taxon>
        <taxon>Archangiaceae</taxon>
        <taxon>Archangium</taxon>
    </lineage>
</organism>
<proteinExistence type="predicted"/>
<reference evidence="1 2" key="1">
    <citation type="submission" date="2017-08" db="EMBL/GenBank/DDBJ databases">
        <title>Infants hospitalized years apart are colonized by the same room-sourced microbial strains.</title>
        <authorList>
            <person name="Brooks B."/>
            <person name="Olm M.R."/>
            <person name="Firek B.A."/>
            <person name="Baker R."/>
            <person name="Thomas B.C."/>
            <person name="Morowitz M.J."/>
            <person name="Banfield J.F."/>
        </authorList>
    </citation>
    <scope>NUCLEOTIDE SEQUENCE [LARGE SCALE GENOMIC DNA]</scope>
    <source>
        <strain evidence="1">S2_003_000_R2_14</strain>
    </source>
</reference>
<dbReference type="SUPFAM" id="SSF50956">
    <property type="entry name" value="Thermostable phytase (3-phytase)"/>
    <property type="match status" value="1"/>
</dbReference>
<protein>
    <recommendedName>
        <fullName evidence="3">Lipoprotein</fullName>
    </recommendedName>
</protein>
<comment type="caution">
    <text evidence="1">The sequence shown here is derived from an EMBL/GenBank/DDBJ whole genome shotgun (WGS) entry which is preliminary data.</text>
</comment>
<dbReference type="EMBL" id="QFQP01000017">
    <property type="protein sequence ID" value="PZR10484.1"/>
    <property type="molecule type" value="Genomic_DNA"/>
</dbReference>